<reference evidence="6 7" key="1">
    <citation type="submission" date="2020-02" db="EMBL/GenBank/DDBJ databases">
        <authorList>
            <person name="Chen W.-M."/>
        </authorList>
    </citation>
    <scope>NUCLEOTIDE SEQUENCE [LARGE SCALE GENOMIC DNA]</scope>
    <source>
        <strain evidence="6 7">KMS-5</strain>
    </source>
</reference>
<organism evidence="6 7">
    <name type="scientific">Tabrizicola oligotrophica</name>
    <dbReference type="NCBI Taxonomy" id="2710650"/>
    <lineage>
        <taxon>Bacteria</taxon>
        <taxon>Pseudomonadati</taxon>
        <taxon>Pseudomonadota</taxon>
        <taxon>Alphaproteobacteria</taxon>
        <taxon>Rhodobacterales</taxon>
        <taxon>Paracoccaceae</taxon>
        <taxon>Tabrizicola</taxon>
    </lineage>
</organism>
<protein>
    <submittedName>
        <fullName evidence="6">ABC transporter ATP-binding protein</fullName>
    </submittedName>
</protein>
<dbReference type="SMART" id="SM00382">
    <property type="entry name" value="AAA"/>
    <property type="match status" value="1"/>
</dbReference>
<dbReference type="InterPro" id="IPR027417">
    <property type="entry name" value="P-loop_NTPase"/>
</dbReference>
<evidence type="ECO:0000259" key="5">
    <source>
        <dbReference type="PROSITE" id="PS50893"/>
    </source>
</evidence>
<dbReference type="Pfam" id="PF00005">
    <property type="entry name" value="ABC_tran"/>
    <property type="match status" value="1"/>
</dbReference>
<dbReference type="PROSITE" id="PS00211">
    <property type="entry name" value="ABC_TRANSPORTER_1"/>
    <property type="match status" value="1"/>
</dbReference>
<dbReference type="GO" id="GO:0044874">
    <property type="term" value="P:lipoprotein localization to outer membrane"/>
    <property type="evidence" value="ECO:0007669"/>
    <property type="project" value="TreeGrafter"/>
</dbReference>
<dbReference type="InterPro" id="IPR017871">
    <property type="entry name" value="ABC_transporter-like_CS"/>
</dbReference>
<evidence type="ECO:0000256" key="1">
    <source>
        <dbReference type="ARBA" id="ARBA00005417"/>
    </source>
</evidence>
<evidence type="ECO:0000313" key="7">
    <source>
        <dbReference type="Proteomes" id="UP000477782"/>
    </source>
</evidence>
<proteinExistence type="inferred from homology"/>
<dbReference type="InterPro" id="IPR003593">
    <property type="entry name" value="AAA+_ATPase"/>
</dbReference>
<comment type="caution">
    <text evidence="6">The sequence shown here is derived from an EMBL/GenBank/DDBJ whole genome shotgun (WGS) entry which is preliminary data.</text>
</comment>
<dbReference type="SUPFAM" id="SSF52540">
    <property type="entry name" value="P-loop containing nucleoside triphosphate hydrolases"/>
    <property type="match status" value="1"/>
</dbReference>
<dbReference type="GO" id="GO:0005524">
    <property type="term" value="F:ATP binding"/>
    <property type="evidence" value="ECO:0007669"/>
    <property type="project" value="UniProtKB-KW"/>
</dbReference>
<accession>A0A6M0QVA8</accession>
<name>A0A6M0QVA8_9RHOB</name>
<sequence length="237" mass="25104">MNDYALELAGIEKVYKRGLPGEVAVLRGATLEVRRGEVVALVAPSGAGKSTLLHIAGLLDTPDAGSVALTGRNMVGLSDRDRTLARRGDVGFIYQFHHLLPEFTALENVVIPQLANGVAPAMAETRAHDLLARVGVADRASHRPAALSGGEQQRVAFCRALANGPKLLLADEPTGNLDPETSDQVFGTLMSLVRETGLAALIATHNLDLAARMDRIVRLDQGRVTEIKAAAPKPVQG</sequence>
<dbReference type="EMBL" id="JAAIVJ010000008">
    <property type="protein sequence ID" value="NEY91418.1"/>
    <property type="molecule type" value="Genomic_DNA"/>
</dbReference>
<evidence type="ECO:0000256" key="4">
    <source>
        <dbReference type="ARBA" id="ARBA00022840"/>
    </source>
</evidence>
<dbReference type="CDD" id="cd03255">
    <property type="entry name" value="ABC_MJ0796_LolCDE_FtsE"/>
    <property type="match status" value="1"/>
</dbReference>
<dbReference type="Gene3D" id="3.40.50.300">
    <property type="entry name" value="P-loop containing nucleotide triphosphate hydrolases"/>
    <property type="match status" value="1"/>
</dbReference>
<dbReference type="InterPro" id="IPR017911">
    <property type="entry name" value="MacB-like_ATP-bd"/>
</dbReference>
<dbReference type="PANTHER" id="PTHR24220:SF689">
    <property type="entry name" value="LIPOPROTEIN-RELEASING SYSTEM ATP-BINDING PROTEIN LOLD"/>
    <property type="match status" value="1"/>
</dbReference>
<keyword evidence="3" id="KW-0547">Nucleotide-binding</keyword>
<dbReference type="RefSeq" id="WP_164626792.1">
    <property type="nucleotide sequence ID" value="NZ_JAAIVJ010000008.1"/>
</dbReference>
<comment type="similarity">
    <text evidence="1">Belongs to the ABC transporter superfamily.</text>
</comment>
<keyword evidence="4 6" id="KW-0067">ATP-binding</keyword>
<keyword evidence="2" id="KW-0813">Transport</keyword>
<dbReference type="GO" id="GO:0089705">
    <property type="term" value="P:protein localization to outer membrane"/>
    <property type="evidence" value="ECO:0007669"/>
    <property type="project" value="TreeGrafter"/>
</dbReference>
<gene>
    <name evidence="6" type="ORF">G4Z14_14025</name>
</gene>
<evidence type="ECO:0000313" key="6">
    <source>
        <dbReference type="EMBL" id="NEY91418.1"/>
    </source>
</evidence>
<dbReference type="PANTHER" id="PTHR24220">
    <property type="entry name" value="IMPORT ATP-BINDING PROTEIN"/>
    <property type="match status" value="1"/>
</dbReference>
<dbReference type="PROSITE" id="PS50893">
    <property type="entry name" value="ABC_TRANSPORTER_2"/>
    <property type="match status" value="1"/>
</dbReference>
<keyword evidence="7" id="KW-1185">Reference proteome</keyword>
<dbReference type="GO" id="GO:0016887">
    <property type="term" value="F:ATP hydrolysis activity"/>
    <property type="evidence" value="ECO:0007669"/>
    <property type="project" value="InterPro"/>
</dbReference>
<dbReference type="InterPro" id="IPR015854">
    <property type="entry name" value="ABC_transpr_LolD-like"/>
</dbReference>
<dbReference type="AlphaFoldDB" id="A0A6M0QVA8"/>
<dbReference type="GO" id="GO:0022857">
    <property type="term" value="F:transmembrane transporter activity"/>
    <property type="evidence" value="ECO:0007669"/>
    <property type="project" value="TreeGrafter"/>
</dbReference>
<dbReference type="GO" id="GO:0005886">
    <property type="term" value="C:plasma membrane"/>
    <property type="evidence" value="ECO:0007669"/>
    <property type="project" value="TreeGrafter"/>
</dbReference>
<feature type="domain" description="ABC transporter" evidence="5">
    <location>
        <begin position="6"/>
        <end position="237"/>
    </location>
</feature>
<dbReference type="Proteomes" id="UP000477782">
    <property type="component" value="Unassembled WGS sequence"/>
</dbReference>
<dbReference type="InterPro" id="IPR003439">
    <property type="entry name" value="ABC_transporter-like_ATP-bd"/>
</dbReference>
<evidence type="ECO:0000256" key="3">
    <source>
        <dbReference type="ARBA" id="ARBA00022741"/>
    </source>
</evidence>
<evidence type="ECO:0000256" key="2">
    <source>
        <dbReference type="ARBA" id="ARBA00022448"/>
    </source>
</evidence>